<dbReference type="GO" id="GO:0004106">
    <property type="term" value="F:chorismate mutase activity"/>
    <property type="evidence" value="ECO:0007669"/>
    <property type="project" value="TreeGrafter"/>
</dbReference>
<dbReference type="InterPro" id="IPR008243">
    <property type="entry name" value="Chorismate_mutase_AroH"/>
</dbReference>
<accession>A0A381W570</accession>
<dbReference type="EMBL" id="UINC01010690">
    <property type="protein sequence ID" value="SVA47461.1"/>
    <property type="molecule type" value="Genomic_DNA"/>
</dbReference>
<name>A0A381W570_9ZZZZ</name>
<evidence type="ECO:0000313" key="1">
    <source>
        <dbReference type="EMBL" id="SVA47461.1"/>
    </source>
</evidence>
<evidence type="ECO:0008006" key="2">
    <source>
        <dbReference type="Google" id="ProtNLM"/>
    </source>
</evidence>
<dbReference type="PROSITE" id="PS51167">
    <property type="entry name" value="CHORISMATE_MUT_1"/>
    <property type="match status" value="1"/>
</dbReference>
<dbReference type="PANTHER" id="PTHR21164:SF0">
    <property type="entry name" value="CHORISMATE MUTASE AROH"/>
    <property type="match status" value="1"/>
</dbReference>
<protein>
    <recommendedName>
        <fullName evidence="2">Chorismate mutase</fullName>
    </recommendedName>
</protein>
<dbReference type="Gene3D" id="3.30.1330.40">
    <property type="entry name" value="RutC-like"/>
    <property type="match status" value="1"/>
</dbReference>
<dbReference type="GO" id="GO:0046417">
    <property type="term" value="P:chorismate metabolic process"/>
    <property type="evidence" value="ECO:0007669"/>
    <property type="project" value="TreeGrafter"/>
</dbReference>
<sequence length="124" mass="13984">MSKVRAIRGATTADENTKDAIVDATREMLDSLVEENSFELEDVISAFFTTTKDLNAQFPAVAARKIGWVDVALMCSHEMFIADAQERCIRVMVHINSDRSAKEINNVYLKDAVNLRKRGFEEDI</sequence>
<dbReference type="PANTHER" id="PTHR21164">
    <property type="entry name" value="CHORISMATE MUTASE"/>
    <property type="match status" value="1"/>
</dbReference>
<reference evidence="1" key="1">
    <citation type="submission" date="2018-05" db="EMBL/GenBank/DDBJ databases">
        <authorList>
            <person name="Lanie J.A."/>
            <person name="Ng W.-L."/>
            <person name="Kazmierczak K.M."/>
            <person name="Andrzejewski T.M."/>
            <person name="Davidsen T.M."/>
            <person name="Wayne K.J."/>
            <person name="Tettelin H."/>
            <person name="Glass J.I."/>
            <person name="Rusch D."/>
            <person name="Podicherti R."/>
            <person name="Tsui H.-C.T."/>
            <person name="Winkler M.E."/>
        </authorList>
    </citation>
    <scope>NUCLEOTIDE SEQUENCE</scope>
</reference>
<dbReference type="AlphaFoldDB" id="A0A381W570"/>
<dbReference type="PIRSF" id="PIRSF005965">
    <property type="entry name" value="Chor_mut_AroH"/>
    <property type="match status" value="1"/>
</dbReference>
<proteinExistence type="predicted"/>
<dbReference type="InterPro" id="IPR035959">
    <property type="entry name" value="RutC-like_sf"/>
</dbReference>
<organism evidence="1">
    <name type="scientific">marine metagenome</name>
    <dbReference type="NCBI Taxonomy" id="408172"/>
    <lineage>
        <taxon>unclassified sequences</taxon>
        <taxon>metagenomes</taxon>
        <taxon>ecological metagenomes</taxon>
    </lineage>
</organism>
<gene>
    <name evidence="1" type="ORF">METZ01_LOCUS100315</name>
</gene>
<dbReference type="CDD" id="cd02185">
    <property type="entry name" value="AroH"/>
    <property type="match status" value="1"/>
</dbReference>
<dbReference type="NCBIfam" id="TIGR01796">
    <property type="entry name" value="CM_mono_aroH"/>
    <property type="match status" value="1"/>
</dbReference>
<dbReference type="Pfam" id="PF07736">
    <property type="entry name" value="CM_1"/>
    <property type="match status" value="1"/>
</dbReference>
<dbReference type="SUPFAM" id="SSF55298">
    <property type="entry name" value="YjgF-like"/>
    <property type="match status" value="1"/>
</dbReference>